<feature type="signal peptide" evidence="1">
    <location>
        <begin position="1"/>
        <end position="21"/>
    </location>
</feature>
<dbReference type="CTD" id="20249522"/>
<sequence>MERIRERVVLILLFGVIGVQCQGLSFSQMQSMFNQMTGGGGAGGSGSPAGMMATLAAMGGKPTAAPAAPAAAKPNPLSELLGGRQKLSDACSYLKSRTSIWGKNNAPFKLETDGFYGDVRRGYPIEVAIKPWSQFQPDNFTDFVIYATVAGASGVGAFEAQVMQGMPGPTLLGVFKVVNDYAAGARGFMCDPRAMGPDAFGSAEERRILINRALKPENQYWKTRQPAIRQYAAALWYPTEMAMGAANIRFTAKVKSDGHWYELKSKVLTPYNPPDPWQSMAASISQYQRMQQHMRQLERQAKGPPP</sequence>
<dbReference type="GeneID" id="20249522"/>
<keyword evidence="1" id="KW-0732">Signal</keyword>
<keyword evidence="3" id="KW-1185">Reference proteome</keyword>
<protein>
    <recommendedName>
        <fullName evidence="4">Reelin domain-containing protein</fullName>
    </recommendedName>
</protein>
<dbReference type="OMA" id="WAMTERM"/>
<dbReference type="KEGG" id="lgi:LOTGIDRAFT_234386"/>
<evidence type="ECO:0000313" key="3">
    <source>
        <dbReference type="Proteomes" id="UP000030746"/>
    </source>
</evidence>
<evidence type="ECO:0000256" key="1">
    <source>
        <dbReference type="SAM" id="SignalP"/>
    </source>
</evidence>
<evidence type="ECO:0000313" key="2">
    <source>
        <dbReference type="EMBL" id="ESO88788.1"/>
    </source>
</evidence>
<name>V3ZCJ1_LOTGI</name>
<dbReference type="AlphaFoldDB" id="V3ZCJ1"/>
<dbReference type="OrthoDB" id="6064981at2759"/>
<gene>
    <name evidence="2" type="ORF">LOTGIDRAFT_234386</name>
</gene>
<dbReference type="RefSeq" id="XP_009060461.1">
    <property type="nucleotide sequence ID" value="XM_009062213.1"/>
</dbReference>
<dbReference type="HOGENOM" id="CLU_079176_0_0_1"/>
<feature type="chain" id="PRO_5004715782" description="Reelin domain-containing protein" evidence="1">
    <location>
        <begin position="22"/>
        <end position="306"/>
    </location>
</feature>
<accession>V3ZCJ1</accession>
<evidence type="ECO:0008006" key="4">
    <source>
        <dbReference type="Google" id="ProtNLM"/>
    </source>
</evidence>
<reference evidence="2 3" key="1">
    <citation type="journal article" date="2013" name="Nature">
        <title>Insights into bilaterian evolution from three spiralian genomes.</title>
        <authorList>
            <person name="Simakov O."/>
            <person name="Marletaz F."/>
            <person name="Cho S.J."/>
            <person name="Edsinger-Gonzales E."/>
            <person name="Havlak P."/>
            <person name="Hellsten U."/>
            <person name="Kuo D.H."/>
            <person name="Larsson T."/>
            <person name="Lv J."/>
            <person name="Arendt D."/>
            <person name="Savage R."/>
            <person name="Osoegawa K."/>
            <person name="de Jong P."/>
            <person name="Grimwood J."/>
            <person name="Chapman J.A."/>
            <person name="Shapiro H."/>
            <person name="Aerts A."/>
            <person name="Otillar R.P."/>
            <person name="Terry A.Y."/>
            <person name="Boore J.L."/>
            <person name="Grigoriev I.V."/>
            <person name="Lindberg D.R."/>
            <person name="Seaver E.C."/>
            <person name="Weisblat D.A."/>
            <person name="Putnam N.H."/>
            <person name="Rokhsar D.S."/>
        </authorList>
    </citation>
    <scope>NUCLEOTIDE SEQUENCE [LARGE SCALE GENOMIC DNA]</scope>
</reference>
<dbReference type="Proteomes" id="UP000030746">
    <property type="component" value="Unassembled WGS sequence"/>
</dbReference>
<proteinExistence type="predicted"/>
<dbReference type="EMBL" id="KB202620">
    <property type="protein sequence ID" value="ESO88788.1"/>
    <property type="molecule type" value="Genomic_DNA"/>
</dbReference>
<organism evidence="2 3">
    <name type="scientific">Lottia gigantea</name>
    <name type="common">Giant owl limpet</name>
    <dbReference type="NCBI Taxonomy" id="225164"/>
    <lineage>
        <taxon>Eukaryota</taxon>
        <taxon>Metazoa</taxon>
        <taxon>Spiralia</taxon>
        <taxon>Lophotrochozoa</taxon>
        <taxon>Mollusca</taxon>
        <taxon>Gastropoda</taxon>
        <taxon>Patellogastropoda</taxon>
        <taxon>Lottioidea</taxon>
        <taxon>Lottiidae</taxon>
        <taxon>Lottia</taxon>
    </lineage>
</organism>